<sequence length="202" mass="22167">MISLAGSGWDQGSLDAAWDRTGWPAPPGGPIARYLSDVQNAPPALTAGDWNVTVSWGDGVDGGRVKMFDVTFALYYEPDDDDDPEEDQDLLDLPESAPSEQWRFDKSATREQFGTAWQTGFEAVSNLLGPAETVGRHGDIDDDWHHAVWRVGSRLMILAQGEDFMSYSLYDRASLHVVDFSATKKVPQGDGLYDLLVGGVEE</sequence>
<accession>A0ABT9QKW5</accession>
<dbReference type="EMBL" id="JAUSQU010000001">
    <property type="protein sequence ID" value="MDP9847026.1"/>
    <property type="molecule type" value="Genomic_DNA"/>
</dbReference>
<dbReference type="Proteomes" id="UP001225356">
    <property type="component" value="Unassembled WGS sequence"/>
</dbReference>
<dbReference type="RefSeq" id="WP_307563959.1">
    <property type="nucleotide sequence ID" value="NZ_JAUSQU010000001.1"/>
</dbReference>
<organism evidence="2 3">
    <name type="scientific">Streptosporangium lutulentum</name>
    <dbReference type="NCBI Taxonomy" id="1461250"/>
    <lineage>
        <taxon>Bacteria</taxon>
        <taxon>Bacillati</taxon>
        <taxon>Actinomycetota</taxon>
        <taxon>Actinomycetes</taxon>
        <taxon>Streptosporangiales</taxon>
        <taxon>Streptosporangiaceae</taxon>
        <taxon>Streptosporangium</taxon>
    </lineage>
</organism>
<gene>
    <name evidence="2" type="ORF">J2853_006237</name>
</gene>
<protein>
    <submittedName>
        <fullName evidence="2">Uncharacterized protein</fullName>
    </submittedName>
</protein>
<keyword evidence="3" id="KW-1185">Reference proteome</keyword>
<name>A0ABT9QKW5_9ACTN</name>
<evidence type="ECO:0000313" key="3">
    <source>
        <dbReference type="Proteomes" id="UP001225356"/>
    </source>
</evidence>
<evidence type="ECO:0000256" key="1">
    <source>
        <dbReference type="SAM" id="MobiDB-lite"/>
    </source>
</evidence>
<proteinExistence type="predicted"/>
<evidence type="ECO:0000313" key="2">
    <source>
        <dbReference type="EMBL" id="MDP9847026.1"/>
    </source>
</evidence>
<comment type="caution">
    <text evidence="2">The sequence shown here is derived from an EMBL/GenBank/DDBJ whole genome shotgun (WGS) entry which is preliminary data.</text>
</comment>
<feature type="compositionally biased region" description="Acidic residues" evidence="1">
    <location>
        <begin position="78"/>
        <end position="92"/>
    </location>
</feature>
<reference evidence="2 3" key="1">
    <citation type="submission" date="2023-07" db="EMBL/GenBank/DDBJ databases">
        <title>Sequencing the genomes of 1000 actinobacteria strains.</title>
        <authorList>
            <person name="Klenk H.-P."/>
        </authorList>
    </citation>
    <scope>NUCLEOTIDE SEQUENCE [LARGE SCALE GENOMIC DNA]</scope>
    <source>
        <strain evidence="2 3">DSM 46740</strain>
    </source>
</reference>
<feature type="region of interest" description="Disordered" evidence="1">
    <location>
        <begin position="78"/>
        <end position="97"/>
    </location>
</feature>